<dbReference type="Proteomes" id="UP000030665">
    <property type="component" value="Unassembled WGS sequence"/>
</dbReference>
<sequence>MDGRGIIDQVEAKNKDNEQLEQQWLIGKSLQRPVEEEPPEMDTHKGISGRSGGDGTTITAHNGLRSGEQGRVDLDNNNAGSDVISTTVSFSAYNSDWHTVMSNSN</sequence>
<feature type="non-terminal residue" evidence="2">
    <location>
        <position position="105"/>
    </location>
</feature>
<dbReference type="EMBL" id="HG806486">
    <property type="protein sequence ID" value="CDW59040.1"/>
    <property type="molecule type" value="Genomic_DNA"/>
</dbReference>
<feature type="compositionally biased region" description="Basic and acidic residues" evidence="1">
    <location>
        <begin position="1"/>
        <end position="18"/>
    </location>
</feature>
<dbReference type="AlphaFoldDB" id="A0A077ZK84"/>
<feature type="region of interest" description="Disordered" evidence="1">
    <location>
        <begin position="1"/>
        <end position="20"/>
    </location>
</feature>
<name>A0A077ZK84_TRITR</name>
<evidence type="ECO:0000256" key="1">
    <source>
        <dbReference type="SAM" id="MobiDB-lite"/>
    </source>
</evidence>
<protein>
    <submittedName>
        <fullName evidence="2">Uncharacterized protein</fullName>
    </submittedName>
</protein>
<evidence type="ECO:0000313" key="3">
    <source>
        <dbReference type="Proteomes" id="UP000030665"/>
    </source>
</evidence>
<keyword evidence="3" id="KW-1185">Reference proteome</keyword>
<organism evidence="2 3">
    <name type="scientific">Trichuris trichiura</name>
    <name type="common">Whipworm</name>
    <name type="synonym">Trichocephalus trichiurus</name>
    <dbReference type="NCBI Taxonomy" id="36087"/>
    <lineage>
        <taxon>Eukaryota</taxon>
        <taxon>Metazoa</taxon>
        <taxon>Ecdysozoa</taxon>
        <taxon>Nematoda</taxon>
        <taxon>Enoplea</taxon>
        <taxon>Dorylaimia</taxon>
        <taxon>Trichinellida</taxon>
        <taxon>Trichuridae</taxon>
        <taxon>Trichuris</taxon>
    </lineage>
</organism>
<proteinExistence type="predicted"/>
<accession>A0A077ZK84</accession>
<reference evidence="2" key="2">
    <citation type="submission" date="2014-03" db="EMBL/GenBank/DDBJ databases">
        <title>The whipworm genome and dual-species transcriptomics of an intimate host-pathogen interaction.</title>
        <authorList>
            <person name="Foth B.J."/>
            <person name="Tsai I.J."/>
            <person name="Reid A.J."/>
            <person name="Bancroft A.J."/>
            <person name="Nichol S."/>
            <person name="Tracey A."/>
            <person name="Holroyd N."/>
            <person name="Cotton J.A."/>
            <person name="Stanley E.J."/>
            <person name="Zarowiecki M."/>
            <person name="Liu J.Z."/>
            <person name="Huckvale T."/>
            <person name="Cooper P.J."/>
            <person name="Grencis R.K."/>
            <person name="Berriman M."/>
        </authorList>
    </citation>
    <scope>NUCLEOTIDE SEQUENCE [LARGE SCALE GENOMIC DNA]</scope>
</reference>
<reference evidence="2" key="1">
    <citation type="submission" date="2014-01" db="EMBL/GenBank/DDBJ databases">
        <authorList>
            <person name="Aslett M."/>
        </authorList>
    </citation>
    <scope>NUCLEOTIDE SEQUENCE</scope>
</reference>
<gene>
    <name evidence="2" type="ORF">TTRE_0000737001</name>
</gene>
<feature type="region of interest" description="Disordered" evidence="1">
    <location>
        <begin position="26"/>
        <end position="79"/>
    </location>
</feature>
<evidence type="ECO:0000313" key="2">
    <source>
        <dbReference type="EMBL" id="CDW59040.1"/>
    </source>
</evidence>